<evidence type="ECO:0000313" key="4">
    <source>
        <dbReference type="Proteomes" id="UP000663873"/>
    </source>
</evidence>
<feature type="transmembrane region" description="Helical" evidence="2">
    <location>
        <begin position="16"/>
        <end position="36"/>
    </location>
</feature>
<feature type="non-terminal residue" evidence="3">
    <location>
        <position position="1"/>
    </location>
</feature>
<evidence type="ECO:0000313" key="3">
    <source>
        <dbReference type="EMBL" id="CAF4560177.1"/>
    </source>
</evidence>
<dbReference type="AlphaFoldDB" id="A0A820ZNU4"/>
<sequence>TSKLGEICSLIRWRLWGYWPSVYVLCASSAAIAIAVENQVSKIDLKKWVSTTIPPFEELTVQRATNVSTAKPSFWKTAAKPPLEVSTSKPTLEVQTAKLLLETSTTELTKDVLTQTPGTAELFSTPEGSVTPDWQHVKTHTDGPYEISVSGEITTIAERSSAWRPYTRDNELPLEFTRAVKDCHPPDRAQRFPKSHNRKPNFLNSTTGHRTGTVKKNRFESESQPFSFY</sequence>
<evidence type="ECO:0000256" key="1">
    <source>
        <dbReference type="SAM" id="MobiDB-lite"/>
    </source>
</evidence>
<feature type="region of interest" description="Disordered" evidence="1">
    <location>
        <begin position="184"/>
        <end position="229"/>
    </location>
</feature>
<protein>
    <submittedName>
        <fullName evidence="3">Uncharacterized protein</fullName>
    </submittedName>
</protein>
<comment type="caution">
    <text evidence="3">The sequence shown here is derived from an EMBL/GenBank/DDBJ whole genome shotgun (WGS) entry which is preliminary data.</text>
</comment>
<keyword evidence="4" id="KW-1185">Reference proteome</keyword>
<accession>A0A820ZNU4</accession>
<proteinExistence type="predicted"/>
<keyword evidence="2" id="KW-0472">Membrane</keyword>
<keyword evidence="2" id="KW-0812">Transmembrane</keyword>
<keyword evidence="2" id="KW-1133">Transmembrane helix</keyword>
<reference evidence="3" key="1">
    <citation type="submission" date="2021-02" db="EMBL/GenBank/DDBJ databases">
        <authorList>
            <person name="Nowell W R."/>
        </authorList>
    </citation>
    <scope>NUCLEOTIDE SEQUENCE</scope>
</reference>
<dbReference type="Proteomes" id="UP000663873">
    <property type="component" value="Unassembled WGS sequence"/>
</dbReference>
<organism evidence="3 4">
    <name type="scientific">Rotaria socialis</name>
    <dbReference type="NCBI Taxonomy" id="392032"/>
    <lineage>
        <taxon>Eukaryota</taxon>
        <taxon>Metazoa</taxon>
        <taxon>Spiralia</taxon>
        <taxon>Gnathifera</taxon>
        <taxon>Rotifera</taxon>
        <taxon>Eurotatoria</taxon>
        <taxon>Bdelloidea</taxon>
        <taxon>Philodinida</taxon>
        <taxon>Philodinidae</taxon>
        <taxon>Rotaria</taxon>
    </lineage>
</organism>
<name>A0A820ZNU4_9BILA</name>
<gene>
    <name evidence="3" type="ORF">UJA718_LOCUS29905</name>
</gene>
<evidence type="ECO:0000256" key="2">
    <source>
        <dbReference type="SAM" id="Phobius"/>
    </source>
</evidence>
<dbReference type="EMBL" id="CAJOBP010009931">
    <property type="protein sequence ID" value="CAF4560177.1"/>
    <property type="molecule type" value="Genomic_DNA"/>
</dbReference>